<dbReference type="CDD" id="cd05282">
    <property type="entry name" value="ETR_like"/>
    <property type="match status" value="1"/>
</dbReference>
<dbReference type="AlphaFoldDB" id="A0A930UCY6"/>
<dbReference type="EMBL" id="JADHEC010000051">
    <property type="protein sequence ID" value="MBF2709912.1"/>
    <property type="molecule type" value="Genomic_DNA"/>
</dbReference>
<keyword evidence="1" id="KW-0521">NADP</keyword>
<dbReference type="Pfam" id="PF00107">
    <property type="entry name" value="ADH_zinc_N"/>
    <property type="match status" value="1"/>
</dbReference>
<evidence type="ECO:0000256" key="1">
    <source>
        <dbReference type="ARBA" id="ARBA00022857"/>
    </source>
</evidence>
<name>A0A930UCY6_9FLAO</name>
<sequence>MKAVTFKNTGEPIEVLEVQEIPLPEPKINEVRVKILASPINPSDILFIKGVYRLKPEFTQTAGLEGVGIIDKIGKNVNLPLNTLVAFRHKNVWAEYGIIPVEKLTLLPADFPIEKASQFSLNPITAFALLDEASVQNDEWLLITAGSSSISKMIVQLANRKNIKTIAVVKNEKDLIELQNLGATETLIDNRENIVQKVLKITNNKGVNCILDAVGGQLISELLKSMASNGQLITFGLLSSENVAYHNSTIIFKNITIKGFGIDNWLANITIDKNIEVYEFLIDTLADPEFKMPVVAKFNIFDFKKAIQLFQVGNNPGKILLLTN</sequence>
<dbReference type="InterPro" id="IPR020843">
    <property type="entry name" value="ER"/>
</dbReference>
<dbReference type="SUPFAM" id="SSF51735">
    <property type="entry name" value="NAD(P)-binding Rossmann-fold domains"/>
    <property type="match status" value="1"/>
</dbReference>
<gene>
    <name evidence="4" type="ORF">IR213_15150</name>
</gene>
<dbReference type="Pfam" id="PF08240">
    <property type="entry name" value="ADH_N"/>
    <property type="match status" value="1"/>
</dbReference>
<dbReference type="Gene3D" id="3.40.50.720">
    <property type="entry name" value="NAD(P)-binding Rossmann-like Domain"/>
    <property type="match status" value="1"/>
</dbReference>
<dbReference type="SUPFAM" id="SSF50129">
    <property type="entry name" value="GroES-like"/>
    <property type="match status" value="1"/>
</dbReference>
<evidence type="ECO:0000256" key="2">
    <source>
        <dbReference type="ARBA" id="ARBA00023002"/>
    </source>
</evidence>
<evidence type="ECO:0000313" key="5">
    <source>
        <dbReference type="Proteomes" id="UP000646211"/>
    </source>
</evidence>
<dbReference type="InterPro" id="IPR036291">
    <property type="entry name" value="NAD(P)-bd_dom_sf"/>
</dbReference>
<dbReference type="InterPro" id="IPR011032">
    <property type="entry name" value="GroES-like_sf"/>
</dbReference>
<evidence type="ECO:0000259" key="3">
    <source>
        <dbReference type="SMART" id="SM00829"/>
    </source>
</evidence>
<dbReference type="RefSeq" id="WP_194313144.1">
    <property type="nucleotide sequence ID" value="NZ_JADHEC010000051.1"/>
</dbReference>
<reference evidence="4" key="1">
    <citation type="submission" date="2020-11" db="EMBL/GenBank/DDBJ databases">
        <title>Genome of Flavobacterium soyangense.</title>
        <authorList>
            <person name="Liu Q."/>
            <person name="Xin Y.-H."/>
        </authorList>
    </citation>
    <scope>NUCLEOTIDE SEQUENCE</scope>
    <source>
        <strain evidence="4">CGMCC 1.13493</strain>
    </source>
</reference>
<dbReference type="PANTHER" id="PTHR48106:SF2">
    <property type="entry name" value="ZN2+-BINDING DEHYDROGENASE"/>
    <property type="match status" value="1"/>
</dbReference>
<dbReference type="Proteomes" id="UP000646211">
    <property type="component" value="Unassembled WGS sequence"/>
</dbReference>
<proteinExistence type="predicted"/>
<comment type="caution">
    <text evidence="4">The sequence shown here is derived from an EMBL/GenBank/DDBJ whole genome shotgun (WGS) entry which is preliminary data.</text>
</comment>
<dbReference type="SMART" id="SM00829">
    <property type="entry name" value="PKS_ER"/>
    <property type="match status" value="1"/>
</dbReference>
<evidence type="ECO:0000313" key="4">
    <source>
        <dbReference type="EMBL" id="MBF2709912.1"/>
    </source>
</evidence>
<organism evidence="4 5">
    <name type="scientific">Flavobacterium soyangense</name>
    <dbReference type="NCBI Taxonomy" id="2023265"/>
    <lineage>
        <taxon>Bacteria</taxon>
        <taxon>Pseudomonadati</taxon>
        <taxon>Bacteroidota</taxon>
        <taxon>Flavobacteriia</taxon>
        <taxon>Flavobacteriales</taxon>
        <taxon>Flavobacteriaceae</taxon>
        <taxon>Flavobacterium</taxon>
    </lineage>
</organism>
<accession>A0A930UCY6</accession>
<protein>
    <submittedName>
        <fullName evidence="4">Zinc-dependent alcohol dehydrogenase family protein</fullName>
    </submittedName>
</protein>
<dbReference type="PANTHER" id="PTHR48106">
    <property type="entry name" value="QUINONE OXIDOREDUCTASE PIG3-RELATED"/>
    <property type="match status" value="1"/>
</dbReference>
<dbReference type="GO" id="GO:0070402">
    <property type="term" value="F:NADPH binding"/>
    <property type="evidence" value="ECO:0007669"/>
    <property type="project" value="TreeGrafter"/>
</dbReference>
<dbReference type="Gene3D" id="3.90.180.10">
    <property type="entry name" value="Medium-chain alcohol dehydrogenases, catalytic domain"/>
    <property type="match status" value="1"/>
</dbReference>
<feature type="domain" description="Enoyl reductase (ER)" evidence="3">
    <location>
        <begin position="11"/>
        <end position="321"/>
    </location>
</feature>
<dbReference type="InterPro" id="IPR013149">
    <property type="entry name" value="ADH-like_C"/>
</dbReference>
<keyword evidence="5" id="KW-1185">Reference proteome</keyword>
<dbReference type="InterPro" id="IPR013154">
    <property type="entry name" value="ADH-like_N"/>
</dbReference>
<keyword evidence="2" id="KW-0560">Oxidoreductase</keyword>
<dbReference type="GO" id="GO:0016651">
    <property type="term" value="F:oxidoreductase activity, acting on NAD(P)H"/>
    <property type="evidence" value="ECO:0007669"/>
    <property type="project" value="TreeGrafter"/>
</dbReference>